<sequence length="644" mass="72822">MPAASALRRYFTIGALLKLCTISFFFGYRNAVYESKKLVVDDVDDQANTNHASTAAAAAAAAANCDIPSDDIHPALLRQKVDAQVKQRLAFEEQLQIKIGGGQQHYTSGSSSSAHHKNKLFPKTVRGYAVGALRVSREEMLATYDFGVPIKEIPGGDDIDAMIIYNTETSLPTSSSELRNSAIYGDENNGGAIAKASVSEAMEGCDTLNVIFTAINFDTQCHVLIGDFESYHINRYLRLPIVDKSNKKQHRQVNPDLPLRHTGRIISKDGTDTFDLPDVWDNYRRRKKGFVLQHFERLQIFLENVDSVLDDLRKLLKHRNVVRDNTVVVLTVNAGQSELLSNFICAARSRGFDTGNILVFPTDEETDKLARGLGVTTYFDEKNLGGLPSEEAVFYGDRTFASMMFAKVLCVLYVSLLGHDVLFQDVDIVWYKDPLTYFHDKSNTAIQEFDILFQHDGNAQPRYSPFSANSGFYYVRANKKTAYLFTSFLYHGAVLRKSKSHQQVLVQLLNEHSSLFGLKVKVFDSDRTDMFPGGYHYHKQWDTMHTILSGKSNAYIFHMSWTENKVNKILFLRQMGEWYVHDECISDDVSNLIDAEEVQDGSLVEECCSMEPILSCHFRDKPSKIPCPDSPRLDPEYRKSFWKT</sequence>
<evidence type="ECO:0000313" key="3">
    <source>
        <dbReference type="Proteomes" id="UP001530293"/>
    </source>
</evidence>
<dbReference type="EMBL" id="JALLBG020000157">
    <property type="protein sequence ID" value="KAL3761124.1"/>
    <property type="molecule type" value="Genomic_DNA"/>
</dbReference>
<evidence type="ECO:0000313" key="2">
    <source>
        <dbReference type="EMBL" id="KAL3761124.1"/>
    </source>
</evidence>
<organism evidence="2 3">
    <name type="scientific">Discostella pseudostelligera</name>
    <dbReference type="NCBI Taxonomy" id="259834"/>
    <lineage>
        <taxon>Eukaryota</taxon>
        <taxon>Sar</taxon>
        <taxon>Stramenopiles</taxon>
        <taxon>Ochrophyta</taxon>
        <taxon>Bacillariophyta</taxon>
        <taxon>Coscinodiscophyceae</taxon>
        <taxon>Thalassiosirophycidae</taxon>
        <taxon>Stephanodiscales</taxon>
        <taxon>Stephanodiscaceae</taxon>
        <taxon>Discostella</taxon>
    </lineage>
</organism>
<accession>A0ABD3MAX9</accession>
<dbReference type="InterPro" id="IPR052636">
    <property type="entry name" value="UDP-D-xylose:L-fucose_XylT"/>
</dbReference>
<dbReference type="InterPro" id="IPR005069">
    <property type="entry name" value="Nucl-diP-sugar_transferase"/>
</dbReference>
<name>A0ABD3MAX9_9STRA</name>
<dbReference type="PANTHER" id="PTHR47032:SF1">
    <property type="entry name" value="UDP-D-XYLOSE:L-FUCOSE ALPHA-1,3-D-XYLOSYLTRANSFERASE-RELATED"/>
    <property type="match status" value="1"/>
</dbReference>
<reference evidence="2 3" key="1">
    <citation type="submission" date="2024-10" db="EMBL/GenBank/DDBJ databases">
        <title>Updated reference genomes for cyclostephanoid diatoms.</title>
        <authorList>
            <person name="Roberts W.R."/>
            <person name="Alverson A.J."/>
        </authorList>
    </citation>
    <scope>NUCLEOTIDE SEQUENCE [LARGE SCALE GENOMIC DNA]</scope>
    <source>
        <strain evidence="2 3">AJA232-27</strain>
    </source>
</reference>
<dbReference type="Pfam" id="PF03407">
    <property type="entry name" value="Nucleotid_trans"/>
    <property type="match status" value="1"/>
</dbReference>
<proteinExistence type="predicted"/>
<protein>
    <recommendedName>
        <fullName evidence="1">Nucleotide-diphospho-sugar transferase domain-containing protein</fullName>
    </recommendedName>
</protein>
<feature type="domain" description="Nucleotide-diphospho-sugar transferase" evidence="1">
    <location>
        <begin position="356"/>
        <end position="571"/>
    </location>
</feature>
<gene>
    <name evidence="2" type="ORF">ACHAWU_002374</name>
</gene>
<comment type="caution">
    <text evidence="2">The sequence shown here is derived from an EMBL/GenBank/DDBJ whole genome shotgun (WGS) entry which is preliminary data.</text>
</comment>
<keyword evidence="3" id="KW-1185">Reference proteome</keyword>
<evidence type="ECO:0000259" key="1">
    <source>
        <dbReference type="Pfam" id="PF03407"/>
    </source>
</evidence>
<dbReference type="Proteomes" id="UP001530293">
    <property type="component" value="Unassembled WGS sequence"/>
</dbReference>
<dbReference type="PANTHER" id="PTHR47032">
    <property type="entry name" value="UDP-D-XYLOSE:L-FUCOSE ALPHA-1,3-D-XYLOSYLTRANSFERASE-RELATED"/>
    <property type="match status" value="1"/>
</dbReference>
<dbReference type="AlphaFoldDB" id="A0ABD3MAX9"/>